<keyword evidence="3" id="KW-1185">Reference proteome</keyword>
<sequence>MSERKAEPCSPEIGNTEVISRENSSDVEALLGWTSFEEVENIIGPCISQAIGKAVYGGYKSAQEVYDDYKIFTHALIRLVEGQDKLPFECYADDEALQEKNKMLHWFSDMLSDASLGKIDRDWISGQLAEDKISEDFCLDDLQFNTYWAKKLKMVDDDVKSDLMRQKQEKLCGFIYHKENEFQADDLSERKKEFEELKRQISCTHDKLESLVERAATYYETLEEVKDPKSASMLGMAFQTLLRVDEKNLSSMWSEETVRGMDVVLKEKKKSVKARDICAANWNKTVASSGLVG</sequence>
<keyword evidence="1" id="KW-0175">Coiled coil</keyword>
<dbReference type="EMBL" id="CM010719">
    <property type="protein sequence ID" value="RZC60271.1"/>
    <property type="molecule type" value="Genomic_DNA"/>
</dbReference>
<evidence type="ECO:0000313" key="2">
    <source>
        <dbReference type="EMBL" id="RZC60271.1"/>
    </source>
</evidence>
<feature type="coiled-coil region" evidence="1">
    <location>
        <begin position="180"/>
        <end position="214"/>
    </location>
</feature>
<evidence type="ECO:0000313" key="3">
    <source>
        <dbReference type="Proteomes" id="UP000316621"/>
    </source>
</evidence>
<accession>A0A4Y7JJZ1</accession>
<name>A0A4Y7JJZ1_PAPSO</name>
<dbReference type="Proteomes" id="UP000316621">
    <property type="component" value="Chromosome 5"/>
</dbReference>
<proteinExistence type="predicted"/>
<dbReference type="AlphaFoldDB" id="A0A4Y7JJZ1"/>
<reference evidence="2 3" key="1">
    <citation type="journal article" date="2018" name="Science">
        <title>The opium poppy genome and morphinan production.</title>
        <authorList>
            <person name="Guo L."/>
            <person name="Winzer T."/>
            <person name="Yang X."/>
            <person name="Li Y."/>
            <person name="Ning Z."/>
            <person name="He Z."/>
            <person name="Teodor R."/>
            <person name="Lu Y."/>
            <person name="Bowser T.A."/>
            <person name="Graham I.A."/>
            <person name="Ye K."/>
        </authorList>
    </citation>
    <scope>NUCLEOTIDE SEQUENCE [LARGE SCALE GENOMIC DNA]</scope>
    <source>
        <strain evidence="3">cv. HN1</strain>
        <tissue evidence="2">Leaves</tissue>
    </source>
</reference>
<protein>
    <submittedName>
        <fullName evidence="2">Uncharacterized protein</fullName>
    </submittedName>
</protein>
<organism evidence="2 3">
    <name type="scientific">Papaver somniferum</name>
    <name type="common">Opium poppy</name>
    <dbReference type="NCBI Taxonomy" id="3469"/>
    <lineage>
        <taxon>Eukaryota</taxon>
        <taxon>Viridiplantae</taxon>
        <taxon>Streptophyta</taxon>
        <taxon>Embryophyta</taxon>
        <taxon>Tracheophyta</taxon>
        <taxon>Spermatophyta</taxon>
        <taxon>Magnoliopsida</taxon>
        <taxon>Ranunculales</taxon>
        <taxon>Papaveraceae</taxon>
        <taxon>Papaveroideae</taxon>
        <taxon>Papaver</taxon>
    </lineage>
</organism>
<dbReference type="OrthoDB" id="1867026at2759"/>
<gene>
    <name evidence="2" type="ORF">C5167_022040</name>
</gene>
<evidence type="ECO:0000256" key="1">
    <source>
        <dbReference type="SAM" id="Coils"/>
    </source>
</evidence>
<dbReference type="Gramene" id="RZC60271">
    <property type="protein sequence ID" value="RZC60271"/>
    <property type="gene ID" value="C5167_022040"/>
</dbReference>